<accession>A0AAD7LLJ9</accession>
<dbReference type="GO" id="GO:0034605">
    <property type="term" value="P:cellular response to heat"/>
    <property type="evidence" value="ECO:0007669"/>
    <property type="project" value="TreeGrafter"/>
</dbReference>
<feature type="domain" description="SHSP" evidence="8">
    <location>
        <begin position="7"/>
        <end position="114"/>
    </location>
</feature>
<evidence type="ECO:0000256" key="6">
    <source>
        <dbReference type="SAM" id="MobiDB-lite"/>
    </source>
</evidence>
<feature type="compositionally biased region" description="Basic and acidic residues" evidence="6">
    <location>
        <begin position="166"/>
        <end position="211"/>
    </location>
</feature>
<evidence type="ECO:0000256" key="7">
    <source>
        <dbReference type="SAM" id="Phobius"/>
    </source>
</evidence>
<dbReference type="EMBL" id="JARAOO010000008">
    <property type="protein sequence ID" value="KAJ7960380.1"/>
    <property type="molecule type" value="Genomic_DNA"/>
</dbReference>
<gene>
    <name evidence="9" type="ORF">O6P43_020830</name>
</gene>
<feature type="transmembrane region" description="Helical" evidence="7">
    <location>
        <begin position="243"/>
        <end position="261"/>
    </location>
</feature>
<sequence>MDLAAYRSYEDFEPTFEWQKGQETDTLVVSLPGFRKEQLGVQVTSARNLRVTGERQIGGNKWRRFRKEFSVASNCDTNDITAKFESGQLNVKLPKTITSAQQPQQKPQEDVPSKPSKEKDIKKTNEEANAAKDVSNKIQKNGKEPSDTKAKIRTEKADTNNAAKKSTNEKGKSDGLVEKGKATSSRADEKVESVGESVNKDKAKIDPKGKIGYDGSSGTLTPAQDYKQEVGGLSMELKKQRNVMVNLLLAVLLVLVFGWYVKNAIKSLGSEGQEL</sequence>
<feature type="region of interest" description="Disordered" evidence="6">
    <location>
        <begin position="96"/>
        <end position="216"/>
    </location>
</feature>
<evidence type="ECO:0000313" key="9">
    <source>
        <dbReference type="EMBL" id="KAJ7960380.1"/>
    </source>
</evidence>
<dbReference type="KEGG" id="qsa:O6P43_020830"/>
<protein>
    <submittedName>
        <fullName evidence="9">Inactive protein RESTRICTED TEV MOVEMENT 2</fullName>
    </submittedName>
</protein>
<comment type="subcellular location">
    <subcellularLocation>
        <location evidence="1">Cell membrane</location>
        <topology evidence="1">Single-pass membrane protein</topology>
    </subcellularLocation>
</comment>
<dbReference type="PROSITE" id="PS01031">
    <property type="entry name" value="SHSP"/>
    <property type="match status" value="1"/>
</dbReference>
<dbReference type="InterPro" id="IPR002068">
    <property type="entry name" value="A-crystallin/Hsp20_dom"/>
</dbReference>
<dbReference type="AlphaFoldDB" id="A0AAD7LLJ9"/>
<keyword evidence="7" id="KW-0812">Transmembrane</keyword>
<keyword evidence="7" id="KW-1133">Transmembrane helix</keyword>
<dbReference type="Pfam" id="PF00011">
    <property type="entry name" value="HSP20"/>
    <property type="match status" value="1"/>
</dbReference>
<proteinExistence type="inferred from homology"/>
<dbReference type="CDD" id="cd06464">
    <property type="entry name" value="ACD_sHsps-like"/>
    <property type="match status" value="1"/>
</dbReference>
<dbReference type="PANTHER" id="PTHR43670">
    <property type="entry name" value="HEAT SHOCK PROTEIN 26"/>
    <property type="match status" value="1"/>
</dbReference>
<comment type="similarity">
    <text evidence="4 5">Belongs to the small heat shock protein (HSP20) family.</text>
</comment>
<dbReference type="GO" id="GO:0006952">
    <property type="term" value="P:defense response"/>
    <property type="evidence" value="ECO:0007669"/>
    <property type="project" value="UniProtKB-KW"/>
</dbReference>
<feature type="compositionally biased region" description="Basic and acidic residues" evidence="6">
    <location>
        <begin position="141"/>
        <end position="158"/>
    </location>
</feature>
<reference evidence="9" key="1">
    <citation type="journal article" date="2023" name="Science">
        <title>Elucidation of the pathway for biosynthesis of saponin adjuvants from the soapbark tree.</title>
        <authorList>
            <person name="Reed J."/>
            <person name="Orme A."/>
            <person name="El-Demerdash A."/>
            <person name="Owen C."/>
            <person name="Martin L.B.B."/>
            <person name="Misra R.C."/>
            <person name="Kikuchi S."/>
            <person name="Rejzek M."/>
            <person name="Martin A.C."/>
            <person name="Harkess A."/>
            <person name="Leebens-Mack J."/>
            <person name="Louveau T."/>
            <person name="Stephenson M.J."/>
            <person name="Osbourn A."/>
        </authorList>
    </citation>
    <scope>NUCLEOTIDE SEQUENCE</scope>
    <source>
        <strain evidence="9">S10</strain>
    </source>
</reference>
<keyword evidence="7" id="KW-0472">Membrane</keyword>
<feature type="compositionally biased region" description="Polar residues" evidence="6">
    <location>
        <begin position="96"/>
        <end position="106"/>
    </location>
</feature>
<name>A0AAD7LLJ9_QUISA</name>
<comment type="caution">
    <text evidence="9">The sequence shown here is derived from an EMBL/GenBank/DDBJ whole genome shotgun (WGS) entry which is preliminary data.</text>
</comment>
<evidence type="ECO:0000259" key="8">
    <source>
        <dbReference type="PROSITE" id="PS01031"/>
    </source>
</evidence>
<dbReference type="GO" id="GO:0005886">
    <property type="term" value="C:plasma membrane"/>
    <property type="evidence" value="ECO:0007669"/>
    <property type="project" value="UniProtKB-SubCell"/>
</dbReference>
<keyword evidence="3" id="KW-0611">Plant defense</keyword>
<keyword evidence="2" id="KW-1003">Cell membrane</keyword>
<organism evidence="9 10">
    <name type="scientific">Quillaja saponaria</name>
    <name type="common">Soap bark tree</name>
    <dbReference type="NCBI Taxonomy" id="32244"/>
    <lineage>
        <taxon>Eukaryota</taxon>
        <taxon>Viridiplantae</taxon>
        <taxon>Streptophyta</taxon>
        <taxon>Embryophyta</taxon>
        <taxon>Tracheophyta</taxon>
        <taxon>Spermatophyta</taxon>
        <taxon>Magnoliopsida</taxon>
        <taxon>eudicotyledons</taxon>
        <taxon>Gunneridae</taxon>
        <taxon>Pentapetalae</taxon>
        <taxon>rosids</taxon>
        <taxon>fabids</taxon>
        <taxon>Fabales</taxon>
        <taxon>Quillajaceae</taxon>
        <taxon>Quillaja</taxon>
    </lineage>
</organism>
<dbReference type="PANTHER" id="PTHR43670:SF73">
    <property type="entry name" value="INACTIVE PROTEIN RESTRICTED TEV MOVEMENT 2-LIKE"/>
    <property type="match status" value="1"/>
</dbReference>
<keyword evidence="10" id="KW-1185">Reference proteome</keyword>
<evidence type="ECO:0000256" key="2">
    <source>
        <dbReference type="ARBA" id="ARBA00022475"/>
    </source>
</evidence>
<dbReference type="InterPro" id="IPR008978">
    <property type="entry name" value="HSP20-like_chaperone"/>
</dbReference>
<evidence type="ECO:0000256" key="1">
    <source>
        <dbReference type="ARBA" id="ARBA00004162"/>
    </source>
</evidence>
<dbReference type="Gene3D" id="2.60.40.790">
    <property type="match status" value="1"/>
</dbReference>
<evidence type="ECO:0000256" key="3">
    <source>
        <dbReference type="ARBA" id="ARBA00022821"/>
    </source>
</evidence>
<dbReference type="SUPFAM" id="SSF49764">
    <property type="entry name" value="HSP20-like chaperones"/>
    <property type="match status" value="1"/>
</dbReference>
<evidence type="ECO:0000256" key="5">
    <source>
        <dbReference type="RuleBase" id="RU003616"/>
    </source>
</evidence>
<dbReference type="Proteomes" id="UP001163823">
    <property type="component" value="Chromosome 8"/>
</dbReference>
<feature type="compositionally biased region" description="Basic and acidic residues" evidence="6">
    <location>
        <begin position="107"/>
        <end position="130"/>
    </location>
</feature>
<evidence type="ECO:0000256" key="4">
    <source>
        <dbReference type="PROSITE-ProRule" id="PRU00285"/>
    </source>
</evidence>
<evidence type="ECO:0000313" key="10">
    <source>
        <dbReference type="Proteomes" id="UP001163823"/>
    </source>
</evidence>